<feature type="region of interest" description="Disordered" evidence="1">
    <location>
        <begin position="56"/>
        <end position="109"/>
    </location>
</feature>
<feature type="compositionally biased region" description="Low complexity" evidence="1">
    <location>
        <begin position="85"/>
        <end position="100"/>
    </location>
</feature>
<gene>
    <name evidence="2" type="ORF">FOL47_006837</name>
</gene>
<reference evidence="2 3" key="1">
    <citation type="submission" date="2020-04" db="EMBL/GenBank/DDBJ databases">
        <title>Perkinsus chesapeaki whole genome sequence.</title>
        <authorList>
            <person name="Bogema D.R."/>
        </authorList>
    </citation>
    <scope>NUCLEOTIDE SEQUENCE [LARGE SCALE GENOMIC DNA]</scope>
    <source>
        <strain evidence="2">ATCC PRA-425</strain>
    </source>
</reference>
<evidence type="ECO:0000313" key="2">
    <source>
        <dbReference type="EMBL" id="KAF4661120.1"/>
    </source>
</evidence>
<name>A0A7J6LQ27_PERCH</name>
<keyword evidence="3" id="KW-1185">Reference proteome</keyword>
<evidence type="ECO:0000256" key="1">
    <source>
        <dbReference type="SAM" id="MobiDB-lite"/>
    </source>
</evidence>
<dbReference type="Proteomes" id="UP000591131">
    <property type="component" value="Unassembled WGS sequence"/>
</dbReference>
<evidence type="ECO:0000313" key="3">
    <source>
        <dbReference type="Proteomes" id="UP000591131"/>
    </source>
</evidence>
<sequence length="189" mass="20768">MSHISNSYAPAVPSGSGRLNNTNGGIEPRDPAIGWDLLQELTDYYNSELLDKADELLPSQRTVENKEVGPGMKVESSPVDMMTPSTSYGSDKSSRGSGDSLTLPGQDLRGHHELNVDAPEFVPEGFMEESGMNPDAPEFVPATYDTVDSSYEDDQITRAAEMTLQYQIDRVKEQLNILVQRLSEEGIQL</sequence>
<dbReference type="AlphaFoldDB" id="A0A7J6LQ27"/>
<dbReference type="EMBL" id="JAAPAO010000390">
    <property type="protein sequence ID" value="KAF4661120.1"/>
    <property type="molecule type" value="Genomic_DNA"/>
</dbReference>
<comment type="caution">
    <text evidence="2">The sequence shown here is derived from an EMBL/GenBank/DDBJ whole genome shotgun (WGS) entry which is preliminary data.</text>
</comment>
<feature type="region of interest" description="Disordered" evidence="1">
    <location>
        <begin position="1"/>
        <end position="25"/>
    </location>
</feature>
<organism evidence="2 3">
    <name type="scientific">Perkinsus chesapeaki</name>
    <name type="common">Clam parasite</name>
    <name type="synonym">Perkinsus andrewsi</name>
    <dbReference type="NCBI Taxonomy" id="330153"/>
    <lineage>
        <taxon>Eukaryota</taxon>
        <taxon>Sar</taxon>
        <taxon>Alveolata</taxon>
        <taxon>Perkinsozoa</taxon>
        <taxon>Perkinsea</taxon>
        <taxon>Perkinsida</taxon>
        <taxon>Perkinsidae</taxon>
        <taxon>Perkinsus</taxon>
    </lineage>
</organism>
<accession>A0A7J6LQ27</accession>
<proteinExistence type="predicted"/>
<dbReference type="OrthoDB" id="10625312at2759"/>
<protein>
    <submittedName>
        <fullName evidence="2">Uncharacterized protein</fullName>
    </submittedName>
</protein>